<comment type="pathway">
    <text evidence="7">Carbohydrate biosynthesis; gluconeogenesis.</text>
</comment>
<dbReference type="Gene3D" id="1.10.1390.10">
    <property type="match status" value="1"/>
</dbReference>
<dbReference type="HAMAP" id="MF_00473">
    <property type="entry name" value="G6P_isomerase"/>
    <property type="match status" value="1"/>
</dbReference>
<dbReference type="PRINTS" id="PR00662">
    <property type="entry name" value="G6PISOMERASE"/>
</dbReference>
<dbReference type="NCBIfam" id="NF001211">
    <property type="entry name" value="PRK00179.1"/>
    <property type="match status" value="1"/>
</dbReference>
<dbReference type="InterPro" id="IPR035476">
    <property type="entry name" value="SIS_PGI_1"/>
</dbReference>
<keyword evidence="5 7" id="KW-0413">Isomerase</keyword>
<evidence type="ECO:0000256" key="5">
    <source>
        <dbReference type="ARBA" id="ARBA00023235"/>
    </source>
</evidence>
<dbReference type="EMBL" id="JBEPIJ010000008">
    <property type="protein sequence ID" value="MES0874045.1"/>
    <property type="molecule type" value="Genomic_DNA"/>
</dbReference>
<dbReference type="CDD" id="cd05015">
    <property type="entry name" value="SIS_PGI_1"/>
    <property type="match status" value="1"/>
</dbReference>
<dbReference type="Pfam" id="PF00342">
    <property type="entry name" value="PGI"/>
    <property type="match status" value="1"/>
</dbReference>
<proteinExistence type="inferred from homology"/>
<dbReference type="RefSeq" id="WP_352888993.1">
    <property type="nucleotide sequence ID" value="NZ_JBEPIJ010000008.1"/>
</dbReference>
<dbReference type="InterPro" id="IPR046348">
    <property type="entry name" value="SIS_dom_sf"/>
</dbReference>
<comment type="caution">
    <text evidence="9">The sequence shown here is derived from an EMBL/GenBank/DDBJ whole genome shotgun (WGS) entry which is preliminary data.</text>
</comment>
<protein>
    <recommendedName>
        <fullName evidence="7">Glucose-6-phosphate isomerase</fullName>
        <shortName evidence="7">GPI</shortName>
        <ecNumber evidence="7">5.3.1.9</ecNumber>
    </recommendedName>
    <alternativeName>
        <fullName evidence="7">Phosphoglucose isomerase</fullName>
        <shortName evidence="7">PGI</shortName>
    </alternativeName>
    <alternativeName>
        <fullName evidence="7">Phosphohexose isomerase</fullName>
        <shortName evidence="7">PHI</shortName>
    </alternativeName>
</protein>
<feature type="active site" evidence="7">
    <location>
        <position position="379"/>
    </location>
</feature>
<dbReference type="InterPro" id="IPR001672">
    <property type="entry name" value="G6P_Isomerase"/>
</dbReference>
<dbReference type="PROSITE" id="PS00174">
    <property type="entry name" value="P_GLUCOSE_ISOMERASE_2"/>
    <property type="match status" value="1"/>
</dbReference>
<comment type="function">
    <text evidence="7">Catalyzes the reversible isomerization of glucose-6-phosphate to fructose-6-phosphate.</text>
</comment>
<dbReference type="PROSITE" id="PS00765">
    <property type="entry name" value="P_GLUCOSE_ISOMERASE_1"/>
    <property type="match status" value="1"/>
</dbReference>
<feature type="active site" description="Proton donor" evidence="7">
    <location>
        <position position="348"/>
    </location>
</feature>
<feature type="active site" evidence="7">
    <location>
        <position position="507"/>
    </location>
</feature>
<dbReference type="EC" id="5.3.1.9" evidence="7"/>
<evidence type="ECO:0000256" key="1">
    <source>
        <dbReference type="ARBA" id="ARBA00004926"/>
    </source>
</evidence>
<evidence type="ECO:0000256" key="3">
    <source>
        <dbReference type="ARBA" id="ARBA00022432"/>
    </source>
</evidence>
<evidence type="ECO:0000256" key="8">
    <source>
        <dbReference type="RuleBase" id="RU000612"/>
    </source>
</evidence>
<dbReference type="InterPro" id="IPR018189">
    <property type="entry name" value="Phosphoglucose_isomerase_CS"/>
</dbReference>
<gene>
    <name evidence="7 9" type="primary">pgi</name>
    <name evidence="9" type="ORF">ABSH63_08520</name>
</gene>
<organism evidence="9 10">
    <name type="scientific">Sinimarinibacterium thermocellulolyticum</name>
    <dbReference type="NCBI Taxonomy" id="3170016"/>
    <lineage>
        <taxon>Bacteria</taxon>
        <taxon>Pseudomonadati</taxon>
        <taxon>Pseudomonadota</taxon>
        <taxon>Gammaproteobacteria</taxon>
        <taxon>Nevskiales</taxon>
        <taxon>Nevskiaceae</taxon>
        <taxon>Sinimarinibacterium</taxon>
    </lineage>
</organism>
<evidence type="ECO:0000313" key="9">
    <source>
        <dbReference type="EMBL" id="MES0874045.1"/>
    </source>
</evidence>
<keyword evidence="3 7" id="KW-0312">Gluconeogenesis</keyword>
<dbReference type="CDD" id="cd05016">
    <property type="entry name" value="SIS_PGI_2"/>
    <property type="match status" value="1"/>
</dbReference>
<comment type="catalytic activity">
    <reaction evidence="6 7 8">
        <text>alpha-D-glucose 6-phosphate = beta-D-fructose 6-phosphate</text>
        <dbReference type="Rhea" id="RHEA:11816"/>
        <dbReference type="ChEBI" id="CHEBI:57634"/>
        <dbReference type="ChEBI" id="CHEBI:58225"/>
        <dbReference type="EC" id="5.3.1.9"/>
    </reaction>
</comment>
<comment type="pathway">
    <text evidence="1 7 8">Carbohydrate degradation; glycolysis; D-glyceraldehyde 3-phosphate and glycerone phosphate from D-glucose: step 2/4.</text>
</comment>
<dbReference type="GO" id="GO:0004347">
    <property type="term" value="F:glucose-6-phosphate isomerase activity"/>
    <property type="evidence" value="ECO:0007669"/>
    <property type="project" value="UniProtKB-EC"/>
</dbReference>
<evidence type="ECO:0000256" key="2">
    <source>
        <dbReference type="ARBA" id="ARBA00006604"/>
    </source>
</evidence>
<dbReference type="Proteomes" id="UP001465331">
    <property type="component" value="Unassembled WGS sequence"/>
</dbReference>
<dbReference type="PROSITE" id="PS51463">
    <property type="entry name" value="P_GLUCOSE_ISOMERASE_3"/>
    <property type="match status" value="1"/>
</dbReference>
<name>A0ABV2ABE1_9GAMM</name>
<dbReference type="InterPro" id="IPR023096">
    <property type="entry name" value="G6P_Isomerase_C"/>
</dbReference>
<evidence type="ECO:0000313" key="10">
    <source>
        <dbReference type="Proteomes" id="UP001465331"/>
    </source>
</evidence>
<keyword evidence="4 7" id="KW-0324">Glycolysis</keyword>
<evidence type="ECO:0000256" key="7">
    <source>
        <dbReference type="HAMAP-Rule" id="MF_00473"/>
    </source>
</evidence>
<dbReference type="SUPFAM" id="SSF53697">
    <property type="entry name" value="SIS domain"/>
    <property type="match status" value="1"/>
</dbReference>
<dbReference type="Gene3D" id="3.40.50.10490">
    <property type="entry name" value="Glucose-6-phosphate isomerase like protein, domain 1"/>
    <property type="match status" value="2"/>
</dbReference>
<comment type="similarity">
    <text evidence="2 7 8">Belongs to the GPI family.</text>
</comment>
<comment type="subcellular location">
    <subcellularLocation>
        <location evidence="7">Cytoplasm</location>
    </subcellularLocation>
</comment>
<dbReference type="PANTHER" id="PTHR11469:SF1">
    <property type="entry name" value="GLUCOSE-6-PHOSPHATE ISOMERASE"/>
    <property type="match status" value="1"/>
</dbReference>
<dbReference type="InterPro" id="IPR035482">
    <property type="entry name" value="SIS_PGI_2"/>
</dbReference>
<reference evidence="9 10" key="1">
    <citation type="submission" date="2024-06" db="EMBL/GenBank/DDBJ databases">
        <authorList>
            <person name="Li Z."/>
            <person name="Jiang Y."/>
        </authorList>
    </citation>
    <scope>NUCLEOTIDE SEQUENCE [LARGE SCALE GENOMIC DNA]</scope>
    <source>
        <strain evidence="9 10">HSW-8</strain>
    </source>
</reference>
<evidence type="ECO:0000256" key="4">
    <source>
        <dbReference type="ARBA" id="ARBA00023152"/>
    </source>
</evidence>
<keyword evidence="10" id="KW-1185">Reference proteome</keyword>
<accession>A0ABV2ABE1</accession>
<sequence>MMITSRTDAWRSLHAHAARMRQHRVVELFAQDARRAQDFAAEACGLYLDYSKQCVDAEVRSALFALAEACELSAWRRRLYAGERINGSEDRAALHMALRAPRDHAGFAAVADEVHAVRAAMARFADALRGGAYRGVSGARITDVVNIGIGGSDFGPRMVCAALAPQIDGPRAHFVANVDGAELHALLPTLDPARTLFIVTSKTFTTQETLANARRARAWLVAALGDSAVSRHFVAVSTNAEAARAFGIDSASTFGFWDWVGGRYSLWSAVGLAIMLALGPQRFEALCAGAHAMDRHFVEAPPQSNLPVLMGLLGVWNTNFFGCASQVVVPYAERLSLFGGWLQQLEMESNGKRVDRDGRAVDYATTPVLWGSVGTNAQHAYFQMLHQGPAVHAIDFILPQVADHPFDEMQRMLVANCLAQSAALMRGRSADDVRAELAAAGWSGEALERAIAHRVCPGNRPSNTVLLPRLDAYHLGALLALYEHRCFVQSVIWNINAFDQWGVELGKQLAQRIADPQQLAGLDASTRTLWSRIYPQG</sequence>
<dbReference type="PANTHER" id="PTHR11469">
    <property type="entry name" value="GLUCOSE-6-PHOSPHATE ISOMERASE"/>
    <property type="match status" value="1"/>
</dbReference>
<keyword evidence="7" id="KW-0963">Cytoplasm</keyword>
<evidence type="ECO:0000256" key="6">
    <source>
        <dbReference type="ARBA" id="ARBA00029321"/>
    </source>
</evidence>